<dbReference type="InterPro" id="IPR025587">
    <property type="entry name" value="DUF4351"/>
</dbReference>
<evidence type="ECO:0000313" key="3">
    <source>
        <dbReference type="Proteomes" id="UP000768462"/>
    </source>
</evidence>
<dbReference type="PANTHER" id="PTHR41317:SF1">
    <property type="entry name" value="PD-(D_E)XK NUCLEASE FAMILY TRANSPOSASE"/>
    <property type="match status" value="1"/>
</dbReference>
<dbReference type="Pfam" id="PF14261">
    <property type="entry name" value="DUF4351"/>
    <property type="match status" value="1"/>
</dbReference>
<name>A0A927WBB3_9CLOT</name>
<evidence type="ECO:0000259" key="1">
    <source>
        <dbReference type="Pfam" id="PF14261"/>
    </source>
</evidence>
<dbReference type="EMBL" id="SVCM01000193">
    <property type="protein sequence ID" value="MBE6061726.1"/>
    <property type="molecule type" value="Genomic_DNA"/>
</dbReference>
<dbReference type="AlphaFoldDB" id="A0A927WBB3"/>
<proteinExistence type="predicted"/>
<accession>A0A927WBB3</accession>
<reference evidence="2" key="1">
    <citation type="submission" date="2019-04" db="EMBL/GenBank/DDBJ databases">
        <title>Evolution of Biomass-Degrading Anaerobic Consortia Revealed by Metagenomics.</title>
        <authorList>
            <person name="Peng X."/>
        </authorList>
    </citation>
    <scope>NUCLEOTIDE SEQUENCE</scope>
    <source>
        <strain evidence="2">SIG254</strain>
    </source>
</reference>
<evidence type="ECO:0000313" key="2">
    <source>
        <dbReference type="EMBL" id="MBE6061726.1"/>
    </source>
</evidence>
<comment type="caution">
    <text evidence="2">The sequence shown here is derived from an EMBL/GenBank/DDBJ whole genome shotgun (WGS) entry which is preliminary data.</text>
</comment>
<dbReference type="PANTHER" id="PTHR41317">
    <property type="entry name" value="PD-(D_E)XK NUCLEASE FAMILY TRANSPOSASE"/>
    <property type="match status" value="1"/>
</dbReference>
<dbReference type="Pfam" id="PF12784">
    <property type="entry name" value="PDDEXK_2"/>
    <property type="match status" value="1"/>
</dbReference>
<dbReference type="NCBIfam" id="TIGR01784">
    <property type="entry name" value="T_den_put_tspse"/>
    <property type="match status" value="1"/>
</dbReference>
<gene>
    <name evidence="2" type="ORF">E7215_16415</name>
</gene>
<dbReference type="Proteomes" id="UP000768462">
    <property type="component" value="Unassembled WGS sequence"/>
</dbReference>
<feature type="domain" description="DUF4351" evidence="1">
    <location>
        <begin position="250"/>
        <end position="298"/>
    </location>
</feature>
<dbReference type="InterPro" id="IPR010106">
    <property type="entry name" value="RpnA"/>
</dbReference>
<organism evidence="2 3">
    <name type="scientific">Clostridium sulfidigenes</name>
    <dbReference type="NCBI Taxonomy" id="318464"/>
    <lineage>
        <taxon>Bacteria</taxon>
        <taxon>Bacillati</taxon>
        <taxon>Bacillota</taxon>
        <taxon>Clostridia</taxon>
        <taxon>Eubacteriales</taxon>
        <taxon>Clostridiaceae</taxon>
        <taxon>Clostridium</taxon>
    </lineage>
</organism>
<sequence>MNKLLNPKNDVVFQKIFGVKENEKLLISFLNSILEPMGNGKIKSITLEEKALNVSLIASEKLSILDINVTTENSTHINVEIQLINQYNMIKRTIFYLSKMILKQLVKGDNYNQLNKTITINILDFDYINDEKFHSSYHLYEDMTKKLLSDIIEIHFIELKKFEKSKKDYNNKLHRWLSFLINPEGKEIDIIKKEDTEIKEAMDVLYNISGDKELIQLAEMRDKAIRDEKSRLQGARDEGIKQGAKDALAKSTIKLLRKKFKDIPDNIIESILNLSLEKIEEINEDLFDIESIEELKKYI</sequence>
<protein>
    <submittedName>
        <fullName evidence="2">Rpn family recombination-promoting nuclease/putative transposase</fullName>
    </submittedName>
</protein>